<dbReference type="EMBL" id="JAAVUM010000001">
    <property type="protein sequence ID" value="NKE04247.1"/>
    <property type="molecule type" value="Genomic_DNA"/>
</dbReference>
<dbReference type="Proteomes" id="UP000587942">
    <property type="component" value="Unassembled WGS sequence"/>
</dbReference>
<dbReference type="AlphaFoldDB" id="A0A846TFQ0"/>
<dbReference type="InterPro" id="IPR016300">
    <property type="entry name" value="ATPase_ArsA/GET3"/>
</dbReference>
<dbReference type="CDD" id="cd02035">
    <property type="entry name" value="ArsA"/>
    <property type="match status" value="1"/>
</dbReference>
<evidence type="ECO:0000256" key="1">
    <source>
        <dbReference type="ARBA" id="ARBA00011040"/>
    </source>
</evidence>
<organism evidence="3 4">
    <name type="scientific">Mesobacillus selenatarsenatis</name>
    <dbReference type="NCBI Taxonomy" id="388741"/>
    <lineage>
        <taxon>Bacteria</taxon>
        <taxon>Bacillati</taxon>
        <taxon>Bacillota</taxon>
        <taxon>Bacilli</taxon>
        <taxon>Bacillales</taxon>
        <taxon>Bacillaceae</taxon>
        <taxon>Mesobacillus</taxon>
    </lineage>
</organism>
<proteinExistence type="inferred from homology"/>
<dbReference type="GO" id="GO:0016887">
    <property type="term" value="F:ATP hydrolysis activity"/>
    <property type="evidence" value="ECO:0007669"/>
    <property type="project" value="InterPro"/>
</dbReference>
<dbReference type="PANTHER" id="PTHR10803:SF3">
    <property type="entry name" value="ATPASE GET3"/>
    <property type="match status" value="1"/>
</dbReference>
<dbReference type="InterPro" id="IPR027417">
    <property type="entry name" value="P-loop_NTPase"/>
</dbReference>
<name>A0A846TFQ0_9BACI</name>
<protein>
    <submittedName>
        <fullName evidence="3">ArsA family ATPase</fullName>
    </submittedName>
</protein>
<feature type="domain" description="ArsA/GET3 Anion-transporting ATPase-like" evidence="2">
    <location>
        <begin position="7"/>
        <end position="308"/>
    </location>
</feature>
<comment type="similarity">
    <text evidence="1">Belongs to the arsA ATPase family.</text>
</comment>
<dbReference type="Gene3D" id="3.40.50.300">
    <property type="entry name" value="P-loop containing nucleotide triphosphate hydrolases"/>
    <property type="match status" value="1"/>
</dbReference>
<comment type="caution">
    <text evidence="3">The sequence shown here is derived from an EMBL/GenBank/DDBJ whole genome shotgun (WGS) entry which is preliminary data.</text>
</comment>
<reference evidence="3 4" key="1">
    <citation type="submission" date="2020-03" db="EMBL/GenBank/DDBJ databases">
        <authorList>
            <person name="Sun Q."/>
        </authorList>
    </citation>
    <scope>NUCLEOTIDE SEQUENCE [LARGE SCALE GENOMIC DNA]</scope>
    <source>
        <strain evidence="3 4">KACC 21451</strain>
    </source>
</reference>
<dbReference type="NCBIfam" id="TIGR00345">
    <property type="entry name" value="GET3_arsA_TRC40"/>
    <property type="match status" value="1"/>
</dbReference>
<accession>A0A846TFQ0</accession>
<dbReference type="SUPFAM" id="SSF52540">
    <property type="entry name" value="P-loop containing nucleoside triphosphate hydrolases"/>
    <property type="match status" value="1"/>
</dbReference>
<dbReference type="RefSeq" id="WP_167830761.1">
    <property type="nucleotide sequence ID" value="NZ_JAAVUM010000001.1"/>
</dbReference>
<evidence type="ECO:0000313" key="4">
    <source>
        <dbReference type="Proteomes" id="UP000587942"/>
    </source>
</evidence>
<dbReference type="GO" id="GO:0005524">
    <property type="term" value="F:ATP binding"/>
    <property type="evidence" value="ECO:0007669"/>
    <property type="project" value="InterPro"/>
</dbReference>
<evidence type="ECO:0000313" key="3">
    <source>
        <dbReference type="EMBL" id="NKE04247.1"/>
    </source>
</evidence>
<dbReference type="Pfam" id="PF02374">
    <property type="entry name" value="ArsA_ATPase"/>
    <property type="match status" value="1"/>
</dbReference>
<gene>
    <name evidence="3" type="ORF">GWK17_01945</name>
</gene>
<sequence length="321" mass="36200">MTMLDKKIYFIGGKGGVGKSTTSAAMALLLAQKGKKILLVSTDPAHNTGDLFHRNFTGGKIERATRNLDVLEIDSEQESRNYINGVKGNLKGLVKATMLEEVNRQIDMAASSPGSEEAALFDKITSLVLEEITNYDAIVFDTAPTGHTIRLLTLPELMGVWMDGLLERRKKANENYAQWMNDGEVVDDPLYDKLNERKNRFKRVREILLDGRQTEYVFVLNAERLPILETAKAIETLHQHGIHVNSIVVNKVIPEEADGRFMAQRRSNERLYLDEIAEKFKNQRQVFLPLLEQDISSLSSLELISGLLGKQIDMNIEQSQK</sequence>
<dbReference type="InterPro" id="IPR025723">
    <property type="entry name" value="ArsA/GET3_ATPase-like"/>
</dbReference>
<dbReference type="PANTHER" id="PTHR10803">
    <property type="entry name" value="ARSENICAL PUMP-DRIVING ATPASE ARSENITE-TRANSLOCATING ATPASE"/>
    <property type="match status" value="1"/>
</dbReference>
<evidence type="ECO:0000259" key="2">
    <source>
        <dbReference type="Pfam" id="PF02374"/>
    </source>
</evidence>